<organism evidence="1 2">
    <name type="scientific">Salmonella enterica subsp. indica</name>
    <dbReference type="NCBI Taxonomy" id="59207"/>
    <lineage>
        <taxon>Bacteria</taxon>
        <taxon>Pseudomonadati</taxon>
        <taxon>Pseudomonadota</taxon>
        <taxon>Gammaproteobacteria</taxon>
        <taxon>Enterobacterales</taxon>
        <taxon>Enterobacteriaceae</taxon>
        <taxon>Salmonella</taxon>
    </lineage>
</organism>
<evidence type="ECO:0000313" key="1">
    <source>
        <dbReference type="EMBL" id="SUI01128.1"/>
    </source>
</evidence>
<dbReference type="Proteomes" id="UP000254220">
    <property type="component" value="Unassembled WGS sequence"/>
</dbReference>
<dbReference type="Gene3D" id="3.40.50.300">
    <property type="entry name" value="P-loop containing nucleotide triphosphate hydrolases"/>
    <property type="match status" value="1"/>
</dbReference>
<reference evidence="1 2" key="1">
    <citation type="submission" date="2018-06" db="EMBL/GenBank/DDBJ databases">
        <authorList>
            <consortium name="Pathogen Informatics"/>
            <person name="Doyle S."/>
        </authorList>
    </citation>
    <scope>NUCLEOTIDE SEQUENCE [LARGE SCALE GENOMIC DNA]</scope>
    <source>
        <strain evidence="1 2">NCTC12420</strain>
    </source>
</reference>
<protein>
    <submittedName>
        <fullName evidence="1">Type II secretion system ATP-binding protein</fullName>
    </submittedName>
</protein>
<dbReference type="EMBL" id="UGYB01000001">
    <property type="protein sequence ID" value="SUI01128.1"/>
    <property type="molecule type" value="Genomic_DNA"/>
</dbReference>
<gene>
    <name evidence="1" type="primary">pilT_2</name>
    <name evidence="1" type="ORF">NCTC12420_00812</name>
</gene>
<accession>A0A379XL03</accession>
<sequence length="53" mass="5934">MALFELLINTPATGNLIREGKLHQLAHVIQTGQQQGMMTFAQSAQWRQAQGRL</sequence>
<proteinExistence type="predicted"/>
<name>A0A379XL03_SALER</name>
<dbReference type="GO" id="GO:0005524">
    <property type="term" value="F:ATP binding"/>
    <property type="evidence" value="ECO:0007669"/>
    <property type="project" value="UniProtKB-KW"/>
</dbReference>
<keyword evidence="1" id="KW-0547">Nucleotide-binding</keyword>
<evidence type="ECO:0000313" key="2">
    <source>
        <dbReference type="Proteomes" id="UP000254220"/>
    </source>
</evidence>
<dbReference type="AlphaFoldDB" id="A0A379XL03"/>
<dbReference type="InterPro" id="IPR027417">
    <property type="entry name" value="P-loop_NTPase"/>
</dbReference>
<keyword evidence="1" id="KW-0067">ATP-binding</keyword>